<feature type="domain" description="Agenet" evidence="2">
    <location>
        <begin position="88"/>
        <end position="144"/>
    </location>
</feature>
<evidence type="ECO:0000313" key="3">
    <source>
        <dbReference type="EMBL" id="KAF7817984.1"/>
    </source>
</evidence>
<accession>A0A834WI78</accession>
<organism evidence="3 4">
    <name type="scientific">Senna tora</name>
    <dbReference type="NCBI Taxonomy" id="362788"/>
    <lineage>
        <taxon>Eukaryota</taxon>
        <taxon>Viridiplantae</taxon>
        <taxon>Streptophyta</taxon>
        <taxon>Embryophyta</taxon>
        <taxon>Tracheophyta</taxon>
        <taxon>Spermatophyta</taxon>
        <taxon>Magnoliopsida</taxon>
        <taxon>eudicotyledons</taxon>
        <taxon>Gunneridae</taxon>
        <taxon>Pentapetalae</taxon>
        <taxon>rosids</taxon>
        <taxon>fabids</taxon>
        <taxon>Fabales</taxon>
        <taxon>Fabaceae</taxon>
        <taxon>Caesalpinioideae</taxon>
        <taxon>Cassia clade</taxon>
        <taxon>Senna</taxon>
    </lineage>
</organism>
<dbReference type="SMART" id="SM00743">
    <property type="entry name" value="Agenet"/>
    <property type="match status" value="4"/>
</dbReference>
<dbReference type="PANTHER" id="PTHR31917">
    <property type="entry name" value="AGENET DOMAIN-CONTAINING PROTEIN-RELATED"/>
    <property type="match status" value="1"/>
</dbReference>
<evidence type="ECO:0000313" key="4">
    <source>
        <dbReference type="Proteomes" id="UP000634136"/>
    </source>
</evidence>
<comment type="caution">
    <text evidence="3">The sequence shown here is derived from an EMBL/GenBank/DDBJ whole genome shotgun (WGS) entry which is preliminary data.</text>
</comment>
<dbReference type="InterPro" id="IPR008395">
    <property type="entry name" value="Agenet-like_dom"/>
</dbReference>
<feature type="domain" description="Agenet" evidence="2">
    <location>
        <begin position="13"/>
        <end position="86"/>
    </location>
</feature>
<evidence type="ECO:0000256" key="1">
    <source>
        <dbReference type="SAM" id="MobiDB-lite"/>
    </source>
</evidence>
<feature type="region of interest" description="Disordered" evidence="1">
    <location>
        <begin position="1"/>
        <end position="26"/>
    </location>
</feature>
<dbReference type="CDD" id="cd20406">
    <property type="entry name" value="Tudor_Agenet_AtDUF_rpt2_4"/>
    <property type="match status" value="2"/>
</dbReference>
<feature type="domain" description="Agenet" evidence="2">
    <location>
        <begin position="247"/>
        <end position="303"/>
    </location>
</feature>
<name>A0A834WI78_9FABA</name>
<dbReference type="CDD" id="cd20405">
    <property type="entry name" value="Tudor_Agenet_AtDUF_rpt1_3"/>
    <property type="match status" value="2"/>
</dbReference>
<feature type="domain" description="Agenet" evidence="2">
    <location>
        <begin position="177"/>
        <end position="245"/>
    </location>
</feature>
<reference evidence="3" key="1">
    <citation type="submission" date="2020-09" db="EMBL/GenBank/DDBJ databases">
        <title>Genome-Enabled Discovery of Anthraquinone Biosynthesis in Senna tora.</title>
        <authorList>
            <person name="Kang S.-H."/>
            <person name="Pandey R.P."/>
            <person name="Lee C.-M."/>
            <person name="Sim J.-S."/>
            <person name="Jeong J.-T."/>
            <person name="Choi B.-S."/>
            <person name="Jung M."/>
            <person name="Ginzburg D."/>
            <person name="Zhao K."/>
            <person name="Won S.Y."/>
            <person name="Oh T.-J."/>
            <person name="Yu Y."/>
            <person name="Kim N.-H."/>
            <person name="Lee O.R."/>
            <person name="Lee T.-H."/>
            <person name="Bashyal P."/>
            <person name="Kim T.-S."/>
            <person name="Lee W.-H."/>
            <person name="Kawkins C."/>
            <person name="Kim C.-K."/>
            <person name="Kim J.S."/>
            <person name="Ahn B.O."/>
            <person name="Rhee S.Y."/>
            <person name="Sohng J.K."/>
        </authorList>
    </citation>
    <scope>NUCLEOTIDE SEQUENCE</scope>
    <source>
        <tissue evidence="3">Leaf</tissue>
    </source>
</reference>
<dbReference type="OrthoDB" id="2020707at2759"/>
<sequence length="312" mass="36342">MPPKPKSTADSNPYFKPGSAVEVSSDDEGFRGSWFLGTIIRRCSSKNNPNQFVVEYETIMADEKGSKPLRETLNLHQLRPPAPREADRQFKFGEEVDAYHNDGWWEGAITEELGNERFAVYFRVSKEQLEFGKEDLRLHREWINEQWVPPLEEQVINLSKLQKNLSNELKCSETVTDKFSEGTLVEVSSDEEGFEGAWFVATVVEPKGKDKFLVEYLSLRNDDDSEFLREKIDISHIRPYPPEHVCDNFSRLQEVDALYNDGWWVGVISKVLPNSRYIVYFRNSNEELEFQHSDLRLHQDWIDGKWIMPSKV</sequence>
<proteinExistence type="predicted"/>
<dbReference type="Proteomes" id="UP000634136">
    <property type="component" value="Unassembled WGS sequence"/>
</dbReference>
<dbReference type="InterPro" id="IPR014002">
    <property type="entry name" value="Agenet_dom_plant"/>
</dbReference>
<protein>
    <submittedName>
        <fullName evidence="3">DUF724 domain-containing protein 3</fullName>
    </submittedName>
</protein>
<dbReference type="AlphaFoldDB" id="A0A834WI78"/>
<dbReference type="EMBL" id="JAAIUW010000008">
    <property type="protein sequence ID" value="KAF7817984.1"/>
    <property type="molecule type" value="Genomic_DNA"/>
</dbReference>
<dbReference type="Pfam" id="PF05641">
    <property type="entry name" value="Agenet"/>
    <property type="match status" value="4"/>
</dbReference>
<evidence type="ECO:0000259" key="2">
    <source>
        <dbReference type="SMART" id="SM00743"/>
    </source>
</evidence>
<gene>
    <name evidence="3" type="ORF">G2W53_023439</name>
</gene>
<dbReference type="Gene3D" id="2.30.30.140">
    <property type="match status" value="2"/>
</dbReference>
<dbReference type="PANTHER" id="PTHR31917:SF147">
    <property type="entry name" value="AGENET DOMAIN-CONTAINING PROTEIN"/>
    <property type="match status" value="1"/>
</dbReference>
<keyword evidence="4" id="KW-1185">Reference proteome</keyword>